<keyword evidence="7" id="KW-0411">Iron-sulfur</keyword>
<evidence type="ECO:0000259" key="11">
    <source>
        <dbReference type="Pfam" id="PF00694"/>
    </source>
</evidence>
<dbReference type="FunFam" id="3.30.499.10:FF:000002">
    <property type="entry name" value="Aconitate hydratase"/>
    <property type="match status" value="1"/>
</dbReference>
<feature type="domain" description="Aconitase A/isopropylmalate dehydratase small subunit swivel" evidence="11">
    <location>
        <begin position="808"/>
        <end position="935"/>
    </location>
</feature>
<keyword evidence="6" id="KW-0408">Iron</keyword>
<dbReference type="InterPro" id="IPR006249">
    <property type="entry name" value="Aconitase/IRP2"/>
</dbReference>
<dbReference type="NCBIfam" id="NF006757">
    <property type="entry name" value="PRK09277.1"/>
    <property type="match status" value="1"/>
</dbReference>
<dbReference type="AlphaFoldDB" id="A0A0C9RJ31"/>
<evidence type="ECO:0000256" key="7">
    <source>
        <dbReference type="ARBA" id="ARBA00023014"/>
    </source>
</evidence>
<dbReference type="CDD" id="cd01586">
    <property type="entry name" value="AcnA_IRP"/>
    <property type="match status" value="1"/>
</dbReference>
<evidence type="ECO:0000256" key="5">
    <source>
        <dbReference type="ARBA" id="ARBA00022723"/>
    </source>
</evidence>
<dbReference type="FunFam" id="3.30.499.10:FF:000005">
    <property type="entry name" value="cytoplasmic aconitate hydratase"/>
    <property type="match status" value="1"/>
</dbReference>
<name>A0A0C9RJ31_9CONI</name>
<dbReference type="InterPro" id="IPR000573">
    <property type="entry name" value="AconitaseA/IPMdHydase_ssu_swvl"/>
</dbReference>
<dbReference type="GO" id="GO:0046872">
    <property type="term" value="F:metal ion binding"/>
    <property type="evidence" value="ECO:0007669"/>
    <property type="project" value="UniProtKB-KW"/>
</dbReference>
<evidence type="ECO:0000256" key="9">
    <source>
        <dbReference type="ARBA" id="ARBA00023501"/>
    </source>
</evidence>
<evidence type="ECO:0000256" key="4">
    <source>
        <dbReference type="ARBA" id="ARBA00022485"/>
    </source>
</evidence>
<evidence type="ECO:0000256" key="8">
    <source>
        <dbReference type="ARBA" id="ARBA00023239"/>
    </source>
</evidence>
<evidence type="ECO:0000259" key="10">
    <source>
        <dbReference type="Pfam" id="PF00330"/>
    </source>
</evidence>
<dbReference type="InterPro" id="IPR036008">
    <property type="entry name" value="Aconitase_4Fe-4S_dom"/>
</dbReference>
<dbReference type="Gene3D" id="6.10.190.10">
    <property type="match status" value="1"/>
</dbReference>
<dbReference type="PROSITE" id="PS00450">
    <property type="entry name" value="ACONITASE_1"/>
    <property type="match status" value="1"/>
</dbReference>
<dbReference type="GO" id="GO:0006101">
    <property type="term" value="P:citrate metabolic process"/>
    <property type="evidence" value="ECO:0007669"/>
    <property type="project" value="UniProtKB-ARBA"/>
</dbReference>
<dbReference type="Gene3D" id="3.30.499.10">
    <property type="entry name" value="Aconitase, domain 3"/>
    <property type="match status" value="2"/>
</dbReference>
<dbReference type="InterPro" id="IPR015928">
    <property type="entry name" value="Aconitase/3IPM_dehydase_swvl"/>
</dbReference>
<dbReference type="InterPro" id="IPR001030">
    <property type="entry name" value="Acoase/IPM_deHydtase_lsu_aba"/>
</dbReference>
<dbReference type="NCBIfam" id="TIGR01341">
    <property type="entry name" value="aconitase_1"/>
    <property type="match status" value="1"/>
</dbReference>
<keyword evidence="4" id="KW-0004">4Fe-4S</keyword>
<dbReference type="SUPFAM" id="SSF52016">
    <property type="entry name" value="LeuD/IlvD-like"/>
    <property type="match status" value="1"/>
</dbReference>
<evidence type="ECO:0000313" key="12">
    <source>
        <dbReference type="EMBL" id="JAG86511.1"/>
    </source>
</evidence>
<dbReference type="InterPro" id="IPR015931">
    <property type="entry name" value="Acnase/IPM_dHydase_lsu_aba_1/3"/>
</dbReference>
<dbReference type="PROSITE" id="PS01244">
    <property type="entry name" value="ACONITASE_2"/>
    <property type="match status" value="1"/>
</dbReference>
<dbReference type="Pfam" id="PF00694">
    <property type="entry name" value="Aconitase_C"/>
    <property type="match status" value="1"/>
</dbReference>
<dbReference type="PANTHER" id="PTHR11670">
    <property type="entry name" value="ACONITASE/IRON-RESPONSIVE ELEMENT FAMILY MEMBER"/>
    <property type="match status" value="1"/>
</dbReference>
<dbReference type="PRINTS" id="PR00415">
    <property type="entry name" value="ACONITASE"/>
</dbReference>
<reference evidence="12" key="1">
    <citation type="submission" date="2015-02" db="EMBL/GenBank/DDBJ databases">
        <title>A transcriptome of Wollemia nobilis - a relic of Gondwana.</title>
        <authorList>
            <person name="Chia J.Y."/>
            <person name="Leong Y.S."/>
            <person name="Abdul Karim S."/>
            <person name="Wan Azmi N."/>
            <person name="Hercus R."/>
            <person name="Croft L."/>
        </authorList>
    </citation>
    <scope>NUCLEOTIDE SEQUENCE</scope>
    <source>
        <strain evidence="12">MaeBrown</strain>
        <tissue evidence="12">Leaf</tissue>
    </source>
</reference>
<dbReference type="InterPro" id="IPR044137">
    <property type="entry name" value="AcnA_IRP_Swivel"/>
</dbReference>
<dbReference type="CDD" id="cd01580">
    <property type="entry name" value="AcnA_IRP_Swivel"/>
    <property type="match status" value="1"/>
</dbReference>
<dbReference type="NCBIfam" id="NF009520">
    <property type="entry name" value="PRK12881.1"/>
    <property type="match status" value="1"/>
</dbReference>
<proteinExistence type="inferred from homology"/>
<dbReference type="EC" id="4.2.1.3" evidence="3"/>
<dbReference type="FunFam" id="3.20.19.10:FF:000001">
    <property type="entry name" value="Aconitate hydratase"/>
    <property type="match status" value="1"/>
</dbReference>
<keyword evidence="5" id="KW-0479">Metal-binding</keyword>
<evidence type="ECO:0000256" key="6">
    <source>
        <dbReference type="ARBA" id="ARBA00023004"/>
    </source>
</evidence>
<evidence type="ECO:0000256" key="2">
    <source>
        <dbReference type="ARBA" id="ARBA00007185"/>
    </source>
</evidence>
<dbReference type="SUPFAM" id="SSF53732">
    <property type="entry name" value="Aconitase iron-sulfur domain"/>
    <property type="match status" value="1"/>
</dbReference>
<evidence type="ECO:0000256" key="3">
    <source>
        <dbReference type="ARBA" id="ARBA00012926"/>
    </source>
</evidence>
<dbReference type="GO" id="GO:0051539">
    <property type="term" value="F:4 iron, 4 sulfur cluster binding"/>
    <property type="evidence" value="ECO:0007669"/>
    <property type="project" value="UniProtKB-KW"/>
</dbReference>
<sequence length="1011" mass="109558">MHIIGAASLLRATRIPLHSSLARAISANSLSPFSSFASSSGFLSVAALRGFPCGSEPAIKSVKAPFLGDPARFESRRGFHFNSWSSSFGGLRGSARCSASVLSPIERKISTMATENVYKDILTSLPKPGGGEYGKFFSLPALNDPRTDKLPYSIRILLESAIRNCDNFQVTKEDVEKILDWENTAPKQVEIPFKPARVILQDFTGVPAVVDLASMRDGMKQLGGDTSKINPLIPVDLVVDHSVQVDVARSENALQLNMQHEFNRNKERFAFLKWGSTAFNNMLVVPPGSGIVHQVNLEYLGRVVFNTDSLLYPDSVVGTDSHTTMIDGLGVAGWGVGGIEAESAMLGQPMSMVLPGVVGFKLTGKMNNGVTATDLVLTVTQMLRKHGVVGKFVEFHGDGMGKLSLADRATIANMSPEYGATMGFFPVDNVTLQYLKLTGRSEETVNMIEAYLRANKMFVDYNEPQPERIYSSYLELDLSSVVPCISGPKRPHDRVPLKEMKADWHGCLDNKVGFKGFAIPKDNQGKVAKFTFNGTPAELRHGDVVIAAITSCTNTSNPNVMLGAGLVAKKAIELGLEVKPWIKTSLAPGSGVVTKYLKQSGLDKYLDRQGFQLVGYGCTTCIGNSGDLHEAVSSAIADNDIVAAAVLSGNRNFEGRVHPLTRANYLASPPLVVAYALAGTVDIDFETEPIGIGKDGQKVYFKDIWPSTEEVAEVVESSVLPDMFKETYQAITQGNPMWNQLSVPGGTLYTWDPNSTYVHEPPYFKGMTMTPPGPYSVKDAYCLLNVGDSITTDHISPAGNIHKDSAAAKYLMERGVDRKDFNSYGSRRGNDEIMARGTFANIRLVNKLLNGEVGPKTVHIPTGEKLSVFDAAMKYKSAGCDTIILAGAEYGSGSSRDWAAKGPKLLGVKAVIAKSFERIHRSNLAGMGIVPLCFKPGEDADSLGLTGHERYTIDLPSDVNQIKPGQDVAVTTDTGKSFTCVARFDTQVELAYFNHGGILPYVIRQLVNNQQ</sequence>
<dbReference type="InterPro" id="IPR018136">
    <property type="entry name" value="Aconitase_4Fe-4S_BS"/>
</dbReference>
<feature type="domain" description="Aconitase/3-isopropylmalate dehydratase large subunit alpha/beta/alpha" evidence="10">
    <location>
        <begin position="176"/>
        <end position="679"/>
    </location>
</feature>
<evidence type="ECO:0000256" key="1">
    <source>
        <dbReference type="ARBA" id="ARBA00001966"/>
    </source>
</evidence>
<dbReference type="Gene3D" id="3.20.19.10">
    <property type="entry name" value="Aconitase, domain 4"/>
    <property type="match status" value="1"/>
</dbReference>
<dbReference type="Pfam" id="PF00330">
    <property type="entry name" value="Aconitase"/>
    <property type="match status" value="1"/>
</dbReference>
<accession>A0A0C9RJ31</accession>
<dbReference type="GO" id="GO:0003994">
    <property type="term" value="F:aconitate hydratase activity"/>
    <property type="evidence" value="ECO:0007669"/>
    <property type="project" value="UniProtKB-EC"/>
</dbReference>
<comment type="catalytic activity">
    <reaction evidence="9">
        <text>citrate = D-threo-isocitrate</text>
        <dbReference type="Rhea" id="RHEA:10336"/>
        <dbReference type="ChEBI" id="CHEBI:15562"/>
        <dbReference type="ChEBI" id="CHEBI:16947"/>
        <dbReference type="EC" id="4.2.1.3"/>
    </reaction>
</comment>
<protein>
    <recommendedName>
        <fullName evidence="3">aconitate hydratase</fullName>
        <ecNumber evidence="3">4.2.1.3</ecNumber>
    </recommendedName>
</protein>
<keyword evidence="8" id="KW-0456">Lyase</keyword>
<dbReference type="GO" id="GO:0006102">
    <property type="term" value="P:isocitrate metabolic process"/>
    <property type="evidence" value="ECO:0007669"/>
    <property type="project" value="UniProtKB-ARBA"/>
</dbReference>
<comment type="similarity">
    <text evidence="2">Belongs to the aconitase/IPM isomerase family.</text>
</comment>
<comment type="cofactor">
    <cofactor evidence="1">
        <name>[4Fe-4S] cluster</name>
        <dbReference type="ChEBI" id="CHEBI:49883"/>
    </cofactor>
</comment>
<organism evidence="12">
    <name type="scientific">Wollemia nobilis</name>
    <dbReference type="NCBI Taxonomy" id="56998"/>
    <lineage>
        <taxon>Eukaryota</taxon>
        <taxon>Viridiplantae</taxon>
        <taxon>Streptophyta</taxon>
        <taxon>Embryophyta</taxon>
        <taxon>Tracheophyta</taxon>
        <taxon>Spermatophyta</taxon>
        <taxon>Pinopsida</taxon>
        <taxon>Pinidae</taxon>
        <taxon>Conifers II</taxon>
        <taxon>Araucariales</taxon>
        <taxon>Araucariaceae</taxon>
        <taxon>Wollemia</taxon>
    </lineage>
</organism>
<dbReference type="EMBL" id="GCHU01015035">
    <property type="protein sequence ID" value="JAG86511.1"/>
    <property type="molecule type" value="Transcribed_RNA"/>
</dbReference>